<evidence type="ECO:0000256" key="7">
    <source>
        <dbReference type="SAM" id="MobiDB-lite"/>
    </source>
</evidence>
<keyword evidence="5" id="KW-0804">Transcription</keyword>
<dbReference type="OrthoDB" id="4064873at2759"/>
<keyword evidence="10" id="KW-1185">Reference proteome</keyword>
<dbReference type="PANTHER" id="PTHR31779:SF4">
    <property type="entry name" value="2-NITROPROPANE DIOXYGENASE FAMILY, PUTATIVE (AFU_ORTHOLOGUE AFUA_2G17430)-RELATED"/>
    <property type="match status" value="1"/>
</dbReference>
<dbReference type="PROSITE" id="PS00463">
    <property type="entry name" value="ZN2_CY6_FUNGAL_1"/>
    <property type="match status" value="1"/>
</dbReference>
<evidence type="ECO:0000256" key="2">
    <source>
        <dbReference type="ARBA" id="ARBA00022833"/>
    </source>
</evidence>
<dbReference type="Proteomes" id="UP000039046">
    <property type="component" value="Unassembled WGS sequence"/>
</dbReference>
<dbReference type="PANTHER" id="PTHR31779">
    <property type="entry name" value="2-NITROPROPANE DIOXYGENASE FAMILY, PUTATIVE (AFU_ORTHOLOGUE AFUA_2G17430)-RELATED"/>
    <property type="match status" value="1"/>
</dbReference>
<dbReference type="PROSITE" id="PS50048">
    <property type="entry name" value="ZN2_CY6_FUNGAL_2"/>
    <property type="match status" value="1"/>
</dbReference>
<evidence type="ECO:0000256" key="5">
    <source>
        <dbReference type="ARBA" id="ARBA00023163"/>
    </source>
</evidence>
<dbReference type="InterPro" id="IPR052478">
    <property type="entry name" value="Metabolite_Synth_Reg"/>
</dbReference>
<gene>
    <name evidence="9" type="ORF">VHEMI10285</name>
</gene>
<keyword evidence="2" id="KW-0862">Zinc</keyword>
<dbReference type="InterPro" id="IPR001138">
    <property type="entry name" value="Zn2Cys6_DnaBD"/>
</dbReference>
<dbReference type="AlphaFoldDB" id="A0A0A1TRX3"/>
<keyword evidence="6" id="KW-0539">Nucleus</keyword>
<sequence length="548" mass="60641">MPKRSQAGSQPDSQKRKRVYAACNECRRRRRKCDGNEPCASCDGYGYSCTYGNVQSPGELGDSSIAIRLHSSTPATGPQTEDPSGDEGAVSSVATRERGDGDVATNSAIALPRLVGRDMGVENPPRLHSFAWNLGIRPERRGTVGVVLSSYLTYDECRNLSSTYFTAVHPMFPFLSKESYFTRLQQKWQTLEEDPSFTAVVAGVSALGSFFSKTCHPNEESIKQHCFSILDLALSTPISPVDIESIAGWMLRAIYARLTTRPAVACLSIHTAIHMVDIISMRYEIASRVANSHSIGKKFEDGEADVRSSYYKSARFLDTLFSAEYGIFSVNQPRHRSNRWSSLSNVDGDHLTIMAGILHESQQLDKDSLSSNMDEQFRLLESIADEFPAISLFKAAVCLCLLRQYVPAGRKPGQLATKVSIAILTNSFEDVRTLITAGHPWWNLLMVPFHSACICLAFDNEPYLGLLPLAVDLLRMLADTYRTHMAKDALNTVLQLVEASKNDSDAKLKIKAAVLAQGGAVGTDMDWFAMDPTFSVDDWPTEFDFTMY</sequence>
<feature type="domain" description="Zn(2)-C6 fungal-type" evidence="8">
    <location>
        <begin position="22"/>
        <end position="51"/>
    </location>
</feature>
<evidence type="ECO:0000259" key="8">
    <source>
        <dbReference type="PROSITE" id="PS50048"/>
    </source>
</evidence>
<evidence type="ECO:0000256" key="4">
    <source>
        <dbReference type="ARBA" id="ARBA00023125"/>
    </source>
</evidence>
<name>A0A0A1TRX3_9HYPO</name>
<dbReference type="Pfam" id="PF00172">
    <property type="entry name" value="Zn_clus"/>
    <property type="match status" value="1"/>
</dbReference>
<evidence type="ECO:0000256" key="3">
    <source>
        <dbReference type="ARBA" id="ARBA00023015"/>
    </source>
</evidence>
<dbReference type="CDD" id="cd00067">
    <property type="entry name" value="GAL4"/>
    <property type="match status" value="1"/>
</dbReference>
<organism evidence="9 10">
    <name type="scientific">[Torrubiella] hemipterigena</name>
    <dbReference type="NCBI Taxonomy" id="1531966"/>
    <lineage>
        <taxon>Eukaryota</taxon>
        <taxon>Fungi</taxon>
        <taxon>Dikarya</taxon>
        <taxon>Ascomycota</taxon>
        <taxon>Pezizomycotina</taxon>
        <taxon>Sordariomycetes</taxon>
        <taxon>Hypocreomycetidae</taxon>
        <taxon>Hypocreales</taxon>
        <taxon>Clavicipitaceae</taxon>
        <taxon>Clavicipitaceae incertae sedis</taxon>
        <taxon>'Torrubiella' clade</taxon>
    </lineage>
</organism>
<dbReference type="GO" id="GO:0000981">
    <property type="term" value="F:DNA-binding transcription factor activity, RNA polymerase II-specific"/>
    <property type="evidence" value="ECO:0007669"/>
    <property type="project" value="InterPro"/>
</dbReference>
<feature type="region of interest" description="Disordered" evidence="7">
    <location>
        <begin position="71"/>
        <end position="102"/>
    </location>
</feature>
<keyword evidence="3" id="KW-0805">Transcription regulation</keyword>
<dbReference type="SUPFAM" id="SSF57701">
    <property type="entry name" value="Zn2/Cys6 DNA-binding domain"/>
    <property type="match status" value="1"/>
</dbReference>
<dbReference type="InterPro" id="IPR036864">
    <property type="entry name" value="Zn2-C6_fun-type_DNA-bd_sf"/>
</dbReference>
<evidence type="ECO:0000256" key="6">
    <source>
        <dbReference type="ARBA" id="ARBA00023242"/>
    </source>
</evidence>
<dbReference type="Gene3D" id="4.10.240.10">
    <property type="entry name" value="Zn(2)-C6 fungal-type DNA-binding domain"/>
    <property type="match status" value="1"/>
</dbReference>
<feature type="compositionally biased region" description="Polar residues" evidence="7">
    <location>
        <begin position="71"/>
        <end position="82"/>
    </location>
</feature>
<dbReference type="GO" id="GO:0009410">
    <property type="term" value="P:response to xenobiotic stimulus"/>
    <property type="evidence" value="ECO:0007669"/>
    <property type="project" value="TreeGrafter"/>
</dbReference>
<dbReference type="EMBL" id="CDHN01000007">
    <property type="protein sequence ID" value="CEJ94773.1"/>
    <property type="molecule type" value="Genomic_DNA"/>
</dbReference>
<evidence type="ECO:0000313" key="9">
    <source>
        <dbReference type="EMBL" id="CEJ94773.1"/>
    </source>
</evidence>
<keyword evidence="4" id="KW-0238">DNA-binding</keyword>
<keyword evidence="1" id="KW-0479">Metal-binding</keyword>
<reference evidence="9 10" key="1">
    <citation type="journal article" date="2015" name="Genome Announc.">
        <title>Draft Genome Sequence and Gene Annotation of the Entomopathogenic Fungus Verticillium hemipterigenum.</title>
        <authorList>
            <person name="Horn F."/>
            <person name="Habel A."/>
            <person name="Scharf D.H."/>
            <person name="Dworschak J."/>
            <person name="Brakhage A.A."/>
            <person name="Guthke R."/>
            <person name="Hertweck C."/>
            <person name="Linde J."/>
        </authorList>
    </citation>
    <scope>NUCLEOTIDE SEQUENCE [LARGE SCALE GENOMIC DNA]</scope>
</reference>
<protein>
    <recommendedName>
        <fullName evidence="8">Zn(2)-C6 fungal-type domain-containing protein</fullName>
    </recommendedName>
</protein>
<dbReference type="SMART" id="SM00066">
    <property type="entry name" value="GAL4"/>
    <property type="match status" value="1"/>
</dbReference>
<accession>A0A0A1TRX3</accession>
<dbReference type="GO" id="GO:0008270">
    <property type="term" value="F:zinc ion binding"/>
    <property type="evidence" value="ECO:0007669"/>
    <property type="project" value="InterPro"/>
</dbReference>
<dbReference type="HOGENOM" id="CLU_019691_0_0_1"/>
<dbReference type="CDD" id="cd12148">
    <property type="entry name" value="fungal_TF_MHR"/>
    <property type="match status" value="1"/>
</dbReference>
<evidence type="ECO:0000256" key="1">
    <source>
        <dbReference type="ARBA" id="ARBA00022723"/>
    </source>
</evidence>
<proteinExistence type="predicted"/>
<dbReference type="GO" id="GO:0003677">
    <property type="term" value="F:DNA binding"/>
    <property type="evidence" value="ECO:0007669"/>
    <property type="project" value="UniProtKB-KW"/>
</dbReference>
<evidence type="ECO:0000313" key="10">
    <source>
        <dbReference type="Proteomes" id="UP000039046"/>
    </source>
</evidence>